<name>A0A128FBB8_9GAMM</name>
<dbReference type="AlphaFoldDB" id="A0A128FBB8"/>
<dbReference type="InterPro" id="IPR036679">
    <property type="entry name" value="FlgN-like_sf"/>
</dbReference>
<keyword evidence="5" id="KW-1185">Reference proteome</keyword>
<evidence type="ECO:0000256" key="2">
    <source>
        <dbReference type="ARBA" id="ARBA00007703"/>
    </source>
</evidence>
<evidence type="ECO:0000256" key="3">
    <source>
        <dbReference type="ARBA" id="ARBA00022795"/>
    </source>
</evidence>
<comment type="similarity">
    <text evidence="2">Belongs to the FlgN family.</text>
</comment>
<dbReference type="InterPro" id="IPR007809">
    <property type="entry name" value="FlgN-like"/>
</dbReference>
<dbReference type="SUPFAM" id="SSF140566">
    <property type="entry name" value="FlgN-like"/>
    <property type="match status" value="1"/>
</dbReference>
<organism evidence="4 5">
    <name type="scientific">Grimontia marina</name>
    <dbReference type="NCBI Taxonomy" id="646534"/>
    <lineage>
        <taxon>Bacteria</taxon>
        <taxon>Pseudomonadati</taxon>
        <taxon>Pseudomonadota</taxon>
        <taxon>Gammaproteobacteria</taxon>
        <taxon>Vibrionales</taxon>
        <taxon>Vibrionaceae</taxon>
        <taxon>Grimontia</taxon>
    </lineage>
</organism>
<evidence type="ECO:0000256" key="1">
    <source>
        <dbReference type="ARBA" id="ARBA00002397"/>
    </source>
</evidence>
<evidence type="ECO:0000313" key="5">
    <source>
        <dbReference type="Proteomes" id="UP000073601"/>
    </source>
</evidence>
<dbReference type="Pfam" id="PF05130">
    <property type="entry name" value="FlgN"/>
    <property type="match status" value="1"/>
</dbReference>
<keyword evidence="3" id="KW-1005">Bacterial flagellum biogenesis</keyword>
<dbReference type="EMBL" id="FIZY01000027">
    <property type="protein sequence ID" value="CZF84107.1"/>
    <property type="molecule type" value="Genomic_DNA"/>
</dbReference>
<dbReference type="Proteomes" id="UP000073601">
    <property type="component" value="Unassembled WGS sequence"/>
</dbReference>
<proteinExistence type="inferred from homology"/>
<dbReference type="GO" id="GO:0044780">
    <property type="term" value="P:bacterial-type flagellum assembly"/>
    <property type="evidence" value="ECO:0007669"/>
    <property type="project" value="InterPro"/>
</dbReference>
<reference evidence="5" key="1">
    <citation type="submission" date="2016-02" db="EMBL/GenBank/DDBJ databases">
        <authorList>
            <person name="Rodrigo-Torres Lidia"/>
            <person name="Arahal R.David."/>
        </authorList>
    </citation>
    <scope>NUCLEOTIDE SEQUENCE [LARGE SCALE GENOMIC DNA]</scope>
    <source>
        <strain evidence="5">CECT 8713</strain>
    </source>
</reference>
<protein>
    <submittedName>
        <fullName evidence="4">FlgN protein</fullName>
    </submittedName>
</protein>
<comment type="function">
    <text evidence="1">Required for the efficient initiation of filament assembly.</text>
</comment>
<dbReference type="Gene3D" id="1.20.58.300">
    <property type="entry name" value="FlgN-like"/>
    <property type="match status" value="1"/>
</dbReference>
<gene>
    <name evidence="4" type="ORF">GMA8713_02958</name>
</gene>
<sequence length="146" mass="16367">MMASDKKQLIQVFLRTVGHDIRHYRALLPLLKAQRALYLTFDANLLDANTKQQLPLLAALKRSSNERSQSLTQLGLSADDNGVARLLSVLPNTLSTQAKNQWSMLKNLIEQCQKYNAENGQTSASFHEMLSQMTTASSPTYQENTL</sequence>
<accession>A0A128FBB8</accession>
<evidence type="ECO:0000313" key="4">
    <source>
        <dbReference type="EMBL" id="CZF84107.1"/>
    </source>
</evidence>
<dbReference type="RefSeq" id="WP_232314449.1">
    <property type="nucleotide sequence ID" value="NZ_CAWRCI010000027.1"/>
</dbReference>